<dbReference type="AlphaFoldDB" id="A0A917ULH2"/>
<dbReference type="Gene3D" id="3.40.50.300">
    <property type="entry name" value="P-loop containing nucleotide triphosphate hydrolases"/>
    <property type="match status" value="2"/>
</dbReference>
<evidence type="ECO:0000259" key="9">
    <source>
        <dbReference type="PROSITE" id="PS50893"/>
    </source>
</evidence>
<gene>
    <name evidence="10" type="ORF">GCM10008939_08620</name>
</gene>
<evidence type="ECO:0000256" key="3">
    <source>
        <dbReference type="ARBA" id="ARBA00022475"/>
    </source>
</evidence>
<keyword evidence="6" id="KW-0067">ATP-binding</keyword>
<keyword evidence="8" id="KW-0472">Membrane</keyword>
<dbReference type="GO" id="GO:0005886">
    <property type="term" value="C:plasma membrane"/>
    <property type="evidence" value="ECO:0007669"/>
    <property type="project" value="UniProtKB-SubCell"/>
</dbReference>
<organism evidence="10 11">
    <name type="scientific">Deinococcus aquiradiocola</name>
    <dbReference type="NCBI Taxonomy" id="393059"/>
    <lineage>
        <taxon>Bacteria</taxon>
        <taxon>Thermotogati</taxon>
        <taxon>Deinococcota</taxon>
        <taxon>Deinococci</taxon>
        <taxon>Deinococcales</taxon>
        <taxon>Deinococcaceae</taxon>
        <taxon>Deinococcus</taxon>
    </lineage>
</organism>
<protein>
    <submittedName>
        <fullName evidence="10">Ribose ABC transporter</fullName>
    </submittedName>
</protein>
<dbReference type="CDD" id="cd03216">
    <property type="entry name" value="ABC_Carb_Monos_I"/>
    <property type="match status" value="1"/>
</dbReference>
<accession>A0A917ULH2</accession>
<dbReference type="InterPro" id="IPR027417">
    <property type="entry name" value="P-loop_NTPase"/>
</dbReference>
<feature type="domain" description="ABC transporter" evidence="9">
    <location>
        <begin position="19"/>
        <end position="251"/>
    </location>
</feature>
<name>A0A917ULH2_9DEIO</name>
<keyword evidence="7" id="KW-1278">Translocase</keyword>
<dbReference type="PANTHER" id="PTHR43790:SF9">
    <property type="entry name" value="GALACTOFURANOSE TRANSPORTER ATP-BINDING PROTEIN YTFR"/>
    <property type="match status" value="1"/>
</dbReference>
<evidence type="ECO:0000256" key="1">
    <source>
        <dbReference type="ARBA" id="ARBA00004202"/>
    </source>
</evidence>
<evidence type="ECO:0000256" key="4">
    <source>
        <dbReference type="ARBA" id="ARBA00022737"/>
    </source>
</evidence>
<dbReference type="GO" id="GO:0016887">
    <property type="term" value="F:ATP hydrolysis activity"/>
    <property type="evidence" value="ECO:0007669"/>
    <property type="project" value="InterPro"/>
</dbReference>
<keyword evidence="4" id="KW-0677">Repeat</keyword>
<dbReference type="Pfam" id="PF00005">
    <property type="entry name" value="ABC_tran"/>
    <property type="match status" value="2"/>
</dbReference>
<evidence type="ECO:0000256" key="7">
    <source>
        <dbReference type="ARBA" id="ARBA00022967"/>
    </source>
</evidence>
<evidence type="ECO:0000256" key="2">
    <source>
        <dbReference type="ARBA" id="ARBA00022448"/>
    </source>
</evidence>
<keyword evidence="11" id="KW-1185">Reference proteome</keyword>
<evidence type="ECO:0000313" key="10">
    <source>
        <dbReference type="EMBL" id="GGJ66764.1"/>
    </source>
</evidence>
<comment type="subcellular location">
    <subcellularLocation>
        <location evidence="1">Cell membrane</location>
        <topology evidence="1">Peripheral membrane protein</topology>
    </subcellularLocation>
</comment>
<evidence type="ECO:0000256" key="6">
    <source>
        <dbReference type="ARBA" id="ARBA00022840"/>
    </source>
</evidence>
<dbReference type="InterPro" id="IPR003593">
    <property type="entry name" value="AAA+_ATPase"/>
</dbReference>
<dbReference type="InterPro" id="IPR050107">
    <property type="entry name" value="ABC_carbohydrate_import_ATPase"/>
</dbReference>
<proteinExistence type="predicted"/>
<dbReference type="PROSITE" id="PS50893">
    <property type="entry name" value="ABC_TRANSPORTER_2"/>
    <property type="match status" value="2"/>
</dbReference>
<feature type="domain" description="ABC transporter" evidence="9">
    <location>
        <begin position="258"/>
        <end position="502"/>
    </location>
</feature>
<evidence type="ECO:0000256" key="8">
    <source>
        <dbReference type="ARBA" id="ARBA00023136"/>
    </source>
</evidence>
<keyword evidence="2" id="KW-0813">Transport</keyword>
<comment type="caution">
    <text evidence="10">The sequence shown here is derived from an EMBL/GenBank/DDBJ whole genome shotgun (WGS) entry which is preliminary data.</text>
</comment>
<dbReference type="Proteomes" id="UP000635726">
    <property type="component" value="Unassembled WGS sequence"/>
</dbReference>
<reference evidence="10" key="2">
    <citation type="submission" date="2020-09" db="EMBL/GenBank/DDBJ databases">
        <authorList>
            <person name="Sun Q."/>
            <person name="Ohkuma M."/>
        </authorList>
    </citation>
    <scope>NUCLEOTIDE SEQUENCE</scope>
    <source>
        <strain evidence="10">JCM 14371</strain>
    </source>
</reference>
<dbReference type="PROSITE" id="PS00211">
    <property type="entry name" value="ABC_TRANSPORTER_1"/>
    <property type="match status" value="2"/>
</dbReference>
<dbReference type="FunFam" id="3.40.50.300:FF:000127">
    <property type="entry name" value="Ribose import ATP-binding protein RbsA"/>
    <property type="match status" value="1"/>
</dbReference>
<evidence type="ECO:0000256" key="5">
    <source>
        <dbReference type="ARBA" id="ARBA00022741"/>
    </source>
</evidence>
<keyword evidence="5" id="KW-0547">Nucleotide-binding</keyword>
<sequence>MTAHAVHVTPPTTPLKAVLEMRGITQQFGPVRVLHGIDFEVRPGEVHALLGENGAGKSTLMKILAGVHPPTGGSIHLAGQPVQFRSVADAAHHGVRMLFQELSLAPDLSVEENLYLGQMNALVSDRDLRTRVQAHLQGLGLRLPLGRPVSELSVGERQMAAIARAMLGDARVLVFDEPTAPLTGHEIGKLFSFIEQIRAQNVGVVYISHHLDEVFRIADRVTVLRDGRTVATSATSDTSKAQVIEWMVGRSVLTVSRVKAVDGPVRMQAEVRPKALPPARLDLRAGEIVGLVGIIGSGRNEFCRALAGVNGESTWTGLQGEGQSQEVRSLAAALKSGIGFLPEDRKHEGAVLDGTIGENISLSSLAEVSRLGVLDAPRERSLVQRWMKDLHIRPQNAAYLTGSLSGGNQQKVVLGRVLAAKPQVLILEEPTRGVDIGAREEIYGVIADLAHTGLPIVLSSGDAAEVVGLAQRILVFQDGRIVHELHAPTTLEEVIAHVTGAV</sequence>
<dbReference type="InterPro" id="IPR017871">
    <property type="entry name" value="ABC_transporter-like_CS"/>
</dbReference>
<keyword evidence="3" id="KW-1003">Cell membrane</keyword>
<dbReference type="PANTHER" id="PTHR43790">
    <property type="entry name" value="CARBOHYDRATE TRANSPORT ATP-BINDING PROTEIN MG119-RELATED"/>
    <property type="match status" value="1"/>
</dbReference>
<dbReference type="SUPFAM" id="SSF52540">
    <property type="entry name" value="P-loop containing nucleoside triphosphate hydrolases"/>
    <property type="match status" value="2"/>
</dbReference>
<dbReference type="RefSeq" id="WP_188961045.1">
    <property type="nucleotide sequence ID" value="NZ_BMOE01000002.1"/>
</dbReference>
<evidence type="ECO:0000313" key="11">
    <source>
        <dbReference type="Proteomes" id="UP000635726"/>
    </source>
</evidence>
<reference evidence="10" key="1">
    <citation type="journal article" date="2014" name="Int. J. Syst. Evol. Microbiol.">
        <title>Complete genome sequence of Corynebacterium casei LMG S-19264T (=DSM 44701T), isolated from a smear-ripened cheese.</title>
        <authorList>
            <consortium name="US DOE Joint Genome Institute (JGI-PGF)"/>
            <person name="Walter F."/>
            <person name="Albersmeier A."/>
            <person name="Kalinowski J."/>
            <person name="Ruckert C."/>
        </authorList>
    </citation>
    <scope>NUCLEOTIDE SEQUENCE</scope>
    <source>
        <strain evidence="10">JCM 14371</strain>
    </source>
</reference>
<dbReference type="CDD" id="cd03215">
    <property type="entry name" value="ABC_Carb_Monos_II"/>
    <property type="match status" value="1"/>
</dbReference>
<dbReference type="EMBL" id="BMOE01000002">
    <property type="protein sequence ID" value="GGJ66764.1"/>
    <property type="molecule type" value="Genomic_DNA"/>
</dbReference>
<dbReference type="InterPro" id="IPR003439">
    <property type="entry name" value="ABC_transporter-like_ATP-bd"/>
</dbReference>
<dbReference type="GO" id="GO:0005524">
    <property type="term" value="F:ATP binding"/>
    <property type="evidence" value="ECO:0007669"/>
    <property type="project" value="UniProtKB-KW"/>
</dbReference>
<dbReference type="SMART" id="SM00382">
    <property type="entry name" value="AAA"/>
    <property type="match status" value="2"/>
</dbReference>